<evidence type="ECO:0000256" key="2">
    <source>
        <dbReference type="ARBA" id="ARBA00022741"/>
    </source>
</evidence>
<dbReference type="GO" id="GO:0016787">
    <property type="term" value="F:hydrolase activity"/>
    <property type="evidence" value="ECO:0007669"/>
    <property type="project" value="UniProtKB-KW"/>
</dbReference>
<feature type="region of interest" description="Disordered" evidence="8">
    <location>
        <begin position="244"/>
        <end position="280"/>
    </location>
</feature>
<dbReference type="GO" id="GO:0005737">
    <property type="term" value="C:cytoplasm"/>
    <property type="evidence" value="ECO:0007669"/>
    <property type="project" value="TreeGrafter"/>
</dbReference>
<feature type="compositionally biased region" description="Low complexity" evidence="8">
    <location>
        <begin position="69"/>
        <end position="87"/>
    </location>
</feature>
<feature type="compositionally biased region" description="Polar residues" evidence="8">
    <location>
        <begin position="120"/>
        <end position="147"/>
    </location>
</feature>
<dbReference type="GO" id="GO:0008270">
    <property type="term" value="F:zinc ion binding"/>
    <property type="evidence" value="ECO:0007669"/>
    <property type="project" value="UniProtKB-KW"/>
</dbReference>
<dbReference type="GO" id="GO:0005634">
    <property type="term" value="C:nucleus"/>
    <property type="evidence" value="ECO:0007669"/>
    <property type="project" value="TreeGrafter"/>
</dbReference>
<dbReference type="SUPFAM" id="SSF52540">
    <property type="entry name" value="P-loop containing nucleoside triphosphate hydrolases"/>
    <property type="match status" value="2"/>
</dbReference>
<dbReference type="PROSITE" id="PS51194">
    <property type="entry name" value="HELICASE_CTER"/>
    <property type="match status" value="1"/>
</dbReference>
<dbReference type="SMART" id="SM00184">
    <property type="entry name" value="RING"/>
    <property type="match status" value="1"/>
</dbReference>
<sequence length="1387" mass="152301">MADSQQATAASQKQAMEELMDELCFQKVLLRSIDHTVQDKEDATQQVKHEIAVLEKKLKDMKRGLQPTASDSSRDISSLASSQASSSNKTPSKNPIAEGAVDGMDLDGSMNQEHPHGQSGVDSTASTPNSHSANSIPEMTTPSSMSLVSRKRTHSKHVDGGLAPPLYGDNKSRRTSPSPYTSPATPGESSGYGYPMIGDGFFDLTMDDEFAAFDDQFYQGQKAAEDQAKQQKLDEDFARSLQSDGFAVVNPPSTSGPSGFNRNPSHLQAPSSSYTNTFSSSANNAYDRMSGVRNVSSSSTIASSNRENAHSASARKLPPGWNNGAVSQTSGFGSVKPEPNSMTSAIKSESGFGLYSSQNSGNPSGMNSFAPVKAEQKYSIPGTFQDDSSGTSIASDSDIEIIPPSAFRDNGRHSTTSSGIFGTQDQLLNLSPEEIVTGNAALSRLEQSATNTALQQAMYGKQKRPSWMHTQSYPALPPGSTSSSGYPSLQSGMGMPGGHSGDLVYSHSAYTPVGTGMPKLEPSLGYHANGSSRGYDAPQSDPLLGILGRANAQSSDDLYGLGSISGYDFSGERREQYDYIVNDPRKNSEEIKSLLQNICADVDLPAESREGTPEGLKYPLYEHQKVALTWLKSMEQGTNKGGILADDMGLGKTLSALALILTRPSADRARKTTLIVGPVALLRQWEREIRQKINGSHRLSTKLVHGQSKKTSWDDLRNFDVVLTSYGTLGAEHKRLETYLDKEKKSGRRDVDQTPMKKLFPMLGPKSLFYRIILDEAQCIKNKSTRSARAACTLKSFFRLCLTGTPMMNNVGELYSLIHFLRIRPYNEWQKFNTVCGPSLLTCCGQLTDKPQEFGMLTKGSSKKYDADRAMQRLQTVLKAILLRRTKQSQIDGKPIITLPPKTIETQHVVFSDDELAFYQALESKTQIQFNKYLRQNTVGKNYSNILVLLLRLRQACCHPHLITDFDEASPTGENLTAEKMQELAQSLLPDVVARLLEADGFECPICYDAVLNPSIIIPCGHNTCPECLTSISTTAAQQNIANGEDGAAHAKCPECRGNLDPNKVIDYRTFKKVHDPNAAGDDEAAAPGVSDDDSTDSDSETEDEDEDDADSDGDLRDFVVPDDIVDTEDEEEADDEGVNEGDNEVDVEPKTKFRSKTKKSSKRSKKDKKDKKGKGKEKEKPRLSLAMLKKDASRSAKGKRQYLRYLRKNWQPSAKVDKCVDLLDQFQKEGEKTIVFSQFVSLLDLLQVPIDERGWKMERYDGGMNSDARNDAIVRFTDNPECKIMLISLKAGNAGLNLVAASRVIILDPFWNPYIEYQAVDRAYRIGQQKPVQVHRILIEDTVEDRIIELQKQKEKLVNAALDEGANKSLGRLDVTQLAYLFGVGR</sequence>
<dbReference type="InterPro" id="IPR049730">
    <property type="entry name" value="SNF2/RAD54-like_C"/>
</dbReference>
<keyword evidence="5" id="KW-0067">ATP-binding</keyword>
<dbReference type="InterPro" id="IPR000330">
    <property type="entry name" value="SNF2_N"/>
</dbReference>
<evidence type="ECO:0000256" key="4">
    <source>
        <dbReference type="ARBA" id="ARBA00022806"/>
    </source>
</evidence>
<reference evidence="12 13" key="1">
    <citation type="submission" date="2018-05" db="EMBL/GenBank/DDBJ databases">
        <title>Whole genome sequencing for identification of molecular markers to develop diagnostic detection tools for the regulated plant pathogen Lachnellula willkommii.</title>
        <authorList>
            <person name="Giroux E."/>
            <person name="Bilodeau G."/>
        </authorList>
    </citation>
    <scope>NUCLEOTIDE SEQUENCE [LARGE SCALE GENOMIC DNA]</scope>
    <source>
        <strain evidence="12 13">CBS 625.97</strain>
    </source>
</reference>
<feature type="region of interest" description="Disordered" evidence="8">
    <location>
        <begin position="59"/>
        <end position="198"/>
    </location>
</feature>
<dbReference type="CDD" id="cd18793">
    <property type="entry name" value="SF2_C_SNF"/>
    <property type="match status" value="1"/>
</dbReference>
<keyword evidence="13" id="KW-1185">Reference proteome</keyword>
<feature type="region of interest" description="Disordered" evidence="8">
    <location>
        <begin position="1075"/>
        <end position="1196"/>
    </location>
</feature>
<dbReference type="OrthoDB" id="423559at2759"/>
<feature type="compositionally biased region" description="Acidic residues" evidence="8">
    <location>
        <begin position="1081"/>
        <end position="1113"/>
    </location>
</feature>
<proteinExistence type="inferred from homology"/>
<accession>A0A7D8UVX0</accession>
<feature type="compositionally biased region" description="Basic and acidic residues" evidence="8">
    <location>
        <begin position="1177"/>
        <end position="1195"/>
    </location>
</feature>
<dbReference type="Proteomes" id="UP000481288">
    <property type="component" value="Unassembled WGS sequence"/>
</dbReference>
<organism evidence="12 13">
    <name type="scientific">Lachnellula cervina</name>
    <dbReference type="NCBI Taxonomy" id="1316786"/>
    <lineage>
        <taxon>Eukaryota</taxon>
        <taxon>Fungi</taxon>
        <taxon>Dikarya</taxon>
        <taxon>Ascomycota</taxon>
        <taxon>Pezizomycotina</taxon>
        <taxon>Leotiomycetes</taxon>
        <taxon>Helotiales</taxon>
        <taxon>Lachnaceae</taxon>
        <taxon>Lachnellula</taxon>
    </lineage>
</organism>
<dbReference type="EMBL" id="QGMG01000102">
    <property type="protein sequence ID" value="TVY57287.1"/>
    <property type="molecule type" value="Genomic_DNA"/>
</dbReference>
<keyword evidence="4 12" id="KW-0347">Helicase</keyword>
<evidence type="ECO:0000259" key="11">
    <source>
        <dbReference type="PROSITE" id="PS51194"/>
    </source>
</evidence>
<evidence type="ECO:0000256" key="3">
    <source>
        <dbReference type="ARBA" id="ARBA00022801"/>
    </source>
</evidence>
<name>A0A7D8UVX0_9HELO</name>
<dbReference type="PROSITE" id="PS51192">
    <property type="entry name" value="HELICASE_ATP_BIND_1"/>
    <property type="match status" value="1"/>
</dbReference>
<evidence type="ECO:0000256" key="7">
    <source>
        <dbReference type="SAM" id="Coils"/>
    </source>
</evidence>
<dbReference type="SMART" id="SM00490">
    <property type="entry name" value="HELICc"/>
    <property type="match status" value="1"/>
</dbReference>
<dbReference type="Gene3D" id="3.30.40.10">
    <property type="entry name" value="Zinc/RING finger domain, C3HC4 (zinc finger)"/>
    <property type="match status" value="1"/>
</dbReference>
<dbReference type="PANTHER" id="PTHR45626:SF16">
    <property type="entry name" value="ATP-DEPENDENT HELICASE ULS1"/>
    <property type="match status" value="1"/>
</dbReference>
<feature type="compositionally biased region" description="Low complexity" evidence="8">
    <location>
        <begin position="271"/>
        <end position="280"/>
    </location>
</feature>
<dbReference type="Pfam" id="PF00176">
    <property type="entry name" value="SNF2-rel_dom"/>
    <property type="match status" value="1"/>
</dbReference>
<evidence type="ECO:0000256" key="5">
    <source>
        <dbReference type="ARBA" id="ARBA00022840"/>
    </source>
</evidence>
<feature type="region of interest" description="Disordered" evidence="8">
    <location>
        <begin position="298"/>
        <end position="322"/>
    </location>
</feature>
<keyword evidence="6" id="KW-0863">Zinc-finger</keyword>
<dbReference type="FunFam" id="3.40.50.300:FF:002380">
    <property type="entry name" value="SWI/SNF family DNA-dependent ATPase, putative"/>
    <property type="match status" value="1"/>
</dbReference>
<comment type="caution">
    <text evidence="12">The sequence shown here is derived from an EMBL/GenBank/DDBJ whole genome shotgun (WGS) entry which is preliminary data.</text>
</comment>
<evidence type="ECO:0000259" key="9">
    <source>
        <dbReference type="PROSITE" id="PS50089"/>
    </source>
</evidence>
<dbReference type="Gene3D" id="3.40.50.300">
    <property type="entry name" value="P-loop containing nucleotide triphosphate hydrolases"/>
    <property type="match status" value="1"/>
</dbReference>
<gene>
    <name evidence="12" type="ORF">LCER1_G004210</name>
</gene>
<feature type="compositionally biased region" description="Low complexity" evidence="8">
    <location>
        <begin position="175"/>
        <end position="186"/>
    </location>
</feature>
<evidence type="ECO:0000259" key="10">
    <source>
        <dbReference type="PROSITE" id="PS51192"/>
    </source>
</evidence>
<evidence type="ECO:0000256" key="1">
    <source>
        <dbReference type="ARBA" id="ARBA00007025"/>
    </source>
</evidence>
<dbReference type="InterPro" id="IPR014001">
    <property type="entry name" value="Helicase_ATP-bd"/>
</dbReference>
<comment type="similarity">
    <text evidence="1">Belongs to the SNF2/RAD54 helicase family.</text>
</comment>
<dbReference type="SMART" id="SM00487">
    <property type="entry name" value="DEXDc"/>
    <property type="match status" value="1"/>
</dbReference>
<dbReference type="Pfam" id="PF13923">
    <property type="entry name" value="zf-C3HC4_2"/>
    <property type="match status" value="1"/>
</dbReference>
<feature type="domain" description="Helicase C-terminal" evidence="11">
    <location>
        <begin position="1219"/>
        <end position="1375"/>
    </location>
</feature>
<dbReference type="InterPro" id="IPR050628">
    <property type="entry name" value="SNF2_RAD54_helicase_TF"/>
</dbReference>
<dbReference type="CDD" id="cd18008">
    <property type="entry name" value="DEXDc_SHPRH-like"/>
    <property type="match status" value="1"/>
</dbReference>
<feature type="domain" description="Helicase ATP-binding" evidence="10">
    <location>
        <begin position="633"/>
        <end position="824"/>
    </location>
</feature>
<evidence type="ECO:0000256" key="6">
    <source>
        <dbReference type="PROSITE-ProRule" id="PRU00175"/>
    </source>
</evidence>
<feature type="compositionally biased region" description="Basic residues" evidence="8">
    <location>
        <begin position="1153"/>
        <end position="1176"/>
    </location>
</feature>
<dbReference type="InterPro" id="IPR038718">
    <property type="entry name" value="SNF2-like_sf"/>
</dbReference>
<dbReference type="SUPFAM" id="SSF57850">
    <property type="entry name" value="RING/U-box"/>
    <property type="match status" value="1"/>
</dbReference>
<dbReference type="PROSITE" id="PS50089">
    <property type="entry name" value="ZF_RING_2"/>
    <property type="match status" value="1"/>
</dbReference>
<dbReference type="CDD" id="cd16449">
    <property type="entry name" value="RING-HC"/>
    <property type="match status" value="1"/>
</dbReference>
<dbReference type="InterPro" id="IPR001841">
    <property type="entry name" value="Znf_RING"/>
</dbReference>
<keyword evidence="3" id="KW-0378">Hydrolase</keyword>
<feature type="compositionally biased region" description="Polar residues" evidence="8">
    <location>
        <begin position="251"/>
        <end position="270"/>
    </location>
</feature>
<dbReference type="GO" id="GO:0000724">
    <property type="term" value="P:double-strand break repair via homologous recombination"/>
    <property type="evidence" value="ECO:0007669"/>
    <property type="project" value="TreeGrafter"/>
</dbReference>
<evidence type="ECO:0000256" key="8">
    <source>
        <dbReference type="SAM" id="MobiDB-lite"/>
    </source>
</evidence>
<evidence type="ECO:0000313" key="13">
    <source>
        <dbReference type="Proteomes" id="UP000481288"/>
    </source>
</evidence>
<keyword evidence="2" id="KW-0547">Nucleotide-binding</keyword>
<feature type="domain" description="RING-type" evidence="9">
    <location>
        <begin position="1004"/>
        <end position="1057"/>
    </location>
</feature>
<keyword evidence="6" id="KW-0862">Zinc</keyword>
<dbReference type="Pfam" id="PF00271">
    <property type="entry name" value="Helicase_C"/>
    <property type="match status" value="1"/>
</dbReference>
<dbReference type="InterPro" id="IPR013083">
    <property type="entry name" value="Znf_RING/FYVE/PHD"/>
</dbReference>
<dbReference type="GO" id="GO:0008094">
    <property type="term" value="F:ATP-dependent activity, acting on DNA"/>
    <property type="evidence" value="ECO:0007669"/>
    <property type="project" value="TreeGrafter"/>
</dbReference>
<dbReference type="GO" id="GO:0004386">
    <property type="term" value="F:helicase activity"/>
    <property type="evidence" value="ECO:0007669"/>
    <property type="project" value="UniProtKB-KW"/>
</dbReference>
<feature type="compositionally biased region" description="Acidic residues" evidence="8">
    <location>
        <begin position="1124"/>
        <end position="1147"/>
    </location>
</feature>
<feature type="coiled-coil region" evidence="7">
    <location>
        <begin position="2"/>
        <end position="57"/>
    </location>
</feature>
<keyword evidence="6" id="KW-0479">Metal-binding</keyword>
<dbReference type="GO" id="GO:0005524">
    <property type="term" value="F:ATP binding"/>
    <property type="evidence" value="ECO:0007669"/>
    <property type="project" value="UniProtKB-KW"/>
</dbReference>
<dbReference type="InterPro" id="IPR027417">
    <property type="entry name" value="P-loop_NTPase"/>
</dbReference>
<evidence type="ECO:0000313" key="12">
    <source>
        <dbReference type="EMBL" id="TVY57287.1"/>
    </source>
</evidence>
<dbReference type="PANTHER" id="PTHR45626">
    <property type="entry name" value="TRANSCRIPTION TERMINATION FACTOR 2-RELATED"/>
    <property type="match status" value="1"/>
</dbReference>
<dbReference type="InterPro" id="IPR001650">
    <property type="entry name" value="Helicase_C-like"/>
</dbReference>
<dbReference type="Gene3D" id="3.40.50.10810">
    <property type="entry name" value="Tandem AAA-ATPase domain"/>
    <property type="match status" value="1"/>
</dbReference>
<protein>
    <submittedName>
        <fullName evidence="12">Putative ATP-dependent helicase</fullName>
    </submittedName>
</protein>
<keyword evidence="7" id="KW-0175">Coiled coil</keyword>